<reference evidence="2 3" key="1">
    <citation type="submission" date="2020-05" db="EMBL/GenBank/DDBJ databases">
        <title>Complete genome sequencing of Campylobacter and Arcobacter type strains.</title>
        <authorList>
            <person name="Miller W.G."/>
            <person name="Yee E."/>
        </authorList>
    </citation>
    <scope>NUCLEOTIDE SEQUENCE [LARGE SCALE GENOMIC DNA]</scope>
    <source>
        <strain evidence="2 3">LMG 25694</strain>
    </source>
</reference>
<evidence type="ECO:0000256" key="1">
    <source>
        <dbReference type="ARBA" id="ARBA00007613"/>
    </source>
</evidence>
<protein>
    <submittedName>
        <fullName evidence="2">Fusaric acid resistance efflux pump, outer membrane protein</fullName>
    </submittedName>
</protein>
<dbReference type="AlphaFoldDB" id="A0AAE7E7M6"/>
<sequence>MNRNTFIFIIFLFLFIGCVPKIEKVEKIDEKQIFDELKIINTKSTKENITQKWWELFEDEQLNFIVEKALNDSPSLKSVKQRFAKVNATIRAIESENLPNISFESNLTRQRFSENHIFPPPLGGGYFTQYHSATTLDYKFDFWDERKSKILSAKNIAFAQKAYIENTKLNLSLAISQLYLSWNFNEKKINILEKIVNILDEEFKILKEKFDNGLIDEVLLNEKKAQISQMKYNEYSIKEITKAQISALCILSGQLPSFAQSLKKPDIHESINLVLSNDIYLNFLSNRADVAIQKYIVLSNDENINVAKTKFYPNINLSGLLGFTSFLSGEFLSKSSTVPSAGVALDLPIFDWGKRESNLDDKVITYNSSVYEYNDILNKAVNEVVGVLNKIEYKNLQIKMHKEQQISVEQNEKIANKRFEIGLNDKILYYDTKINSLMIHIVEMELLQSHSELELDLIRSIGGGFKEEELKNAKG</sequence>
<dbReference type="InterPro" id="IPR010131">
    <property type="entry name" value="MdtP/NodT-like"/>
</dbReference>
<dbReference type="PROSITE" id="PS51257">
    <property type="entry name" value="PROKAR_LIPOPROTEIN"/>
    <property type="match status" value="1"/>
</dbReference>
<comment type="similarity">
    <text evidence="1">Belongs to the outer membrane factor (OMF) (TC 1.B.17) family.</text>
</comment>
<dbReference type="Gene3D" id="2.20.200.10">
    <property type="entry name" value="Outer membrane efflux proteins (OEP)"/>
    <property type="match status" value="1"/>
</dbReference>
<name>A0AAE7E7M6_9BACT</name>
<keyword evidence="3" id="KW-1185">Reference proteome</keyword>
<dbReference type="InterPro" id="IPR003423">
    <property type="entry name" value="OMP_efflux"/>
</dbReference>
<dbReference type="Gene3D" id="1.20.1600.10">
    <property type="entry name" value="Outer membrane efflux proteins (OEP)"/>
    <property type="match status" value="1"/>
</dbReference>
<dbReference type="EMBL" id="CP053835">
    <property type="protein sequence ID" value="QKF78667.1"/>
    <property type="molecule type" value="Genomic_DNA"/>
</dbReference>
<dbReference type="PANTHER" id="PTHR30203">
    <property type="entry name" value="OUTER MEMBRANE CATION EFFLUX PROTEIN"/>
    <property type="match status" value="1"/>
</dbReference>
<accession>A0AAE7E7M6</accession>
<proteinExistence type="inferred from homology"/>
<dbReference type="RefSeq" id="WP_129010860.1">
    <property type="nucleotide sequence ID" value="NZ_CP053835.1"/>
</dbReference>
<dbReference type="SUPFAM" id="SSF56954">
    <property type="entry name" value="Outer membrane efflux proteins (OEP)"/>
    <property type="match status" value="1"/>
</dbReference>
<dbReference type="Proteomes" id="UP000503313">
    <property type="component" value="Chromosome"/>
</dbReference>
<organism evidence="2 3">
    <name type="scientific">Arcobacter defluvii</name>
    <dbReference type="NCBI Taxonomy" id="873191"/>
    <lineage>
        <taxon>Bacteria</taxon>
        <taxon>Pseudomonadati</taxon>
        <taxon>Campylobacterota</taxon>
        <taxon>Epsilonproteobacteria</taxon>
        <taxon>Campylobacterales</taxon>
        <taxon>Arcobacteraceae</taxon>
        <taxon>Arcobacter</taxon>
    </lineage>
</organism>
<dbReference type="PANTHER" id="PTHR30203:SF30">
    <property type="entry name" value="OUTER MEMBRANE PROTEIN-RELATED"/>
    <property type="match status" value="1"/>
</dbReference>
<evidence type="ECO:0000313" key="3">
    <source>
        <dbReference type="Proteomes" id="UP000503313"/>
    </source>
</evidence>
<gene>
    <name evidence="2" type="ORF">ADFLV_2694</name>
</gene>
<dbReference type="KEGG" id="adz:ADFLV_2694"/>
<dbReference type="Pfam" id="PF02321">
    <property type="entry name" value="OEP"/>
    <property type="match status" value="2"/>
</dbReference>
<evidence type="ECO:0000313" key="2">
    <source>
        <dbReference type="EMBL" id="QKF78667.1"/>
    </source>
</evidence>
<dbReference type="GO" id="GO:0015562">
    <property type="term" value="F:efflux transmembrane transporter activity"/>
    <property type="evidence" value="ECO:0007669"/>
    <property type="project" value="InterPro"/>
</dbReference>